<gene>
    <name evidence="1" type="ORF">ACJ72_06424</name>
</gene>
<evidence type="ECO:0000313" key="1">
    <source>
        <dbReference type="EMBL" id="OAX79259.1"/>
    </source>
</evidence>
<dbReference type="OrthoDB" id="42525at2759"/>
<dbReference type="InterPro" id="IPR009784">
    <property type="entry name" value="DUF1349"/>
</dbReference>
<dbReference type="PANTHER" id="PTHR35332:SF2">
    <property type="entry name" value="REGULATION OF ENOLASE PROTEIN 1"/>
    <property type="match status" value="1"/>
</dbReference>
<accession>A0A1B7NR58</accession>
<dbReference type="InterPro" id="IPR013320">
    <property type="entry name" value="ConA-like_dom_sf"/>
</dbReference>
<protein>
    <submittedName>
        <fullName evidence="1">Uncharacterized protein</fullName>
    </submittedName>
</protein>
<dbReference type="SUPFAM" id="SSF49899">
    <property type="entry name" value="Concanavalin A-like lectins/glucanases"/>
    <property type="match status" value="1"/>
</dbReference>
<sequence>MSDFKFTFSDQAVPSASDLKAGFVIKANPSTDIWAKPPSTHRFNSPILHKTVPLSSFQRASVHISAKWSTLYDQGGLILVLNRDDGTQKWVKTGIEFVDGKPHVSTVGKDNWADWSLLPMPPGNETGARIEMVREKGVTLWIYLIEGEERKRIRQVTWAFGDEESTECWVGVYAAKRRRKEGSLWLALRSWRLSFQRHERYLDFQFILMWVDELCSSG</sequence>
<dbReference type="Gene3D" id="2.60.120.200">
    <property type="match status" value="1"/>
</dbReference>
<dbReference type="Pfam" id="PF07081">
    <property type="entry name" value="DUF1349"/>
    <property type="match status" value="1"/>
</dbReference>
<organism evidence="1 2">
    <name type="scientific">Emergomyces africanus</name>
    <dbReference type="NCBI Taxonomy" id="1955775"/>
    <lineage>
        <taxon>Eukaryota</taxon>
        <taxon>Fungi</taxon>
        <taxon>Dikarya</taxon>
        <taxon>Ascomycota</taxon>
        <taxon>Pezizomycotina</taxon>
        <taxon>Eurotiomycetes</taxon>
        <taxon>Eurotiomycetidae</taxon>
        <taxon>Onygenales</taxon>
        <taxon>Ajellomycetaceae</taxon>
        <taxon>Emergomyces</taxon>
    </lineage>
</organism>
<dbReference type="Proteomes" id="UP000091918">
    <property type="component" value="Unassembled WGS sequence"/>
</dbReference>
<proteinExistence type="predicted"/>
<reference evidence="1 2" key="1">
    <citation type="submission" date="2015-07" db="EMBL/GenBank/DDBJ databases">
        <title>Emmonsia species relationships and genome sequence.</title>
        <authorList>
            <person name="Cuomo C.A."/>
            <person name="Schwartz I.S."/>
            <person name="Kenyon C."/>
            <person name="de Hoog G.S."/>
            <person name="Govender N.P."/>
            <person name="Botha A."/>
            <person name="Moreno L."/>
            <person name="de Vries M."/>
            <person name="Munoz J.F."/>
            <person name="Stielow J.B."/>
        </authorList>
    </citation>
    <scope>NUCLEOTIDE SEQUENCE [LARGE SCALE GENOMIC DNA]</scope>
    <source>
        <strain evidence="1 2">CBS 136260</strain>
    </source>
</reference>
<name>A0A1B7NR58_9EURO</name>
<dbReference type="STRING" id="1658172.A0A1B7NR58"/>
<dbReference type="AlphaFoldDB" id="A0A1B7NR58"/>
<dbReference type="PANTHER" id="PTHR35332">
    <property type="entry name" value="REGULATION OF ENOLASE PROTEIN 1"/>
    <property type="match status" value="1"/>
</dbReference>
<dbReference type="EMBL" id="LGUA01001092">
    <property type="protein sequence ID" value="OAX79259.1"/>
    <property type="molecule type" value="Genomic_DNA"/>
</dbReference>
<comment type="caution">
    <text evidence="1">The sequence shown here is derived from an EMBL/GenBank/DDBJ whole genome shotgun (WGS) entry which is preliminary data.</text>
</comment>
<evidence type="ECO:0000313" key="2">
    <source>
        <dbReference type="Proteomes" id="UP000091918"/>
    </source>
</evidence>
<keyword evidence="2" id="KW-1185">Reference proteome</keyword>